<dbReference type="OrthoDB" id="3791678at2759"/>
<evidence type="ECO:0000313" key="2">
    <source>
        <dbReference type="EMBL" id="KAF1934094.1"/>
    </source>
</evidence>
<sequence>MSEPSKNPDPPKKPEPRTAGAANTKENVFNLPDYPEDEPGAANEDPSEEKIGFTEALKMKSKDWAKAARRKSGQILTGFGGKKDENKKDEDKRDGDKRDEDKRGGDKRDEDKRDEDKGWRQ</sequence>
<evidence type="ECO:0000313" key="3">
    <source>
        <dbReference type="Proteomes" id="UP000800082"/>
    </source>
</evidence>
<name>A0A6A5S3T0_9PLEO</name>
<organism evidence="2 3">
    <name type="scientific">Didymella exigua CBS 183.55</name>
    <dbReference type="NCBI Taxonomy" id="1150837"/>
    <lineage>
        <taxon>Eukaryota</taxon>
        <taxon>Fungi</taxon>
        <taxon>Dikarya</taxon>
        <taxon>Ascomycota</taxon>
        <taxon>Pezizomycotina</taxon>
        <taxon>Dothideomycetes</taxon>
        <taxon>Pleosporomycetidae</taxon>
        <taxon>Pleosporales</taxon>
        <taxon>Pleosporineae</taxon>
        <taxon>Didymellaceae</taxon>
        <taxon>Didymella</taxon>
    </lineage>
</organism>
<protein>
    <submittedName>
        <fullName evidence="2">Uncharacterized protein</fullName>
    </submittedName>
</protein>
<evidence type="ECO:0000256" key="1">
    <source>
        <dbReference type="SAM" id="MobiDB-lite"/>
    </source>
</evidence>
<dbReference type="AlphaFoldDB" id="A0A6A5S3T0"/>
<gene>
    <name evidence="2" type="ORF">M421DRAFT_112649</name>
</gene>
<reference evidence="2" key="1">
    <citation type="journal article" date="2020" name="Stud. Mycol.">
        <title>101 Dothideomycetes genomes: a test case for predicting lifestyles and emergence of pathogens.</title>
        <authorList>
            <person name="Haridas S."/>
            <person name="Albert R."/>
            <person name="Binder M."/>
            <person name="Bloem J."/>
            <person name="Labutti K."/>
            <person name="Salamov A."/>
            <person name="Andreopoulos B."/>
            <person name="Baker S."/>
            <person name="Barry K."/>
            <person name="Bills G."/>
            <person name="Bluhm B."/>
            <person name="Cannon C."/>
            <person name="Castanera R."/>
            <person name="Culley D."/>
            <person name="Daum C."/>
            <person name="Ezra D."/>
            <person name="Gonzalez J."/>
            <person name="Henrissat B."/>
            <person name="Kuo A."/>
            <person name="Liang C."/>
            <person name="Lipzen A."/>
            <person name="Lutzoni F."/>
            <person name="Magnuson J."/>
            <person name="Mondo S."/>
            <person name="Nolan M."/>
            <person name="Ohm R."/>
            <person name="Pangilinan J."/>
            <person name="Park H.-J."/>
            <person name="Ramirez L."/>
            <person name="Alfaro M."/>
            <person name="Sun H."/>
            <person name="Tritt A."/>
            <person name="Yoshinaga Y."/>
            <person name="Zwiers L.-H."/>
            <person name="Turgeon B."/>
            <person name="Goodwin S."/>
            <person name="Spatafora J."/>
            <person name="Crous P."/>
            <person name="Grigoriev I."/>
        </authorList>
    </citation>
    <scope>NUCLEOTIDE SEQUENCE</scope>
    <source>
        <strain evidence="2">CBS 183.55</strain>
    </source>
</reference>
<accession>A0A6A5S3T0</accession>
<feature type="compositionally biased region" description="Basic and acidic residues" evidence="1">
    <location>
        <begin position="48"/>
        <end position="66"/>
    </location>
</feature>
<dbReference type="RefSeq" id="XP_033454342.1">
    <property type="nucleotide sequence ID" value="XM_033587213.1"/>
</dbReference>
<dbReference type="Proteomes" id="UP000800082">
    <property type="component" value="Unassembled WGS sequence"/>
</dbReference>
<feature type="region of interest" description="Disordered" evidence="1">
    <location>
        <begin position="1"/>
        <end position="121"/>
    </location>
</feature>
<feature type="compositionally biased region" description="Basic and acidic residues" evidence="1">
    <location>
        <begin position="81"/>
        <end position="121"/>
    </location>
</feature>
<keyword evidence="3" id="KW-1185">Reference proteome</keyword>
<proteinExistence type="predicted"/>
<dbReference type="GeneID" id="54344859"/>
<dbReference type="EMBL" id="ML978956">
    <property type="protein sequence ID" value="KAF1934094.1"/>
    <property type="molecule type" value="Genomic_DNA"/>
</dbReference>